<dbReference type="AlphaFoldDB" id="A0A074RGZ4"/>
<dbReference type="OrthoDB" id="3235275at2759"/>
<keyword evidence="1" id="KW-0175">Coiled coil</keyword>
<evidence type="ECO:0000256" key="1">
    <source>
        <dbReference type="SAM" id="Coils"/>
    </source>
</evidence>
<accession>A0A074RGZ4</accession>
<dbReference type="SUPFAM" id="SSF52540">
    <property type="entry name" value="P-loop containing nucleoside triphosphate hydrolases"/>
    <property type="match status" value="1"/>
</dbReference>
<name>A0A074RGZ4_9AGAM</name>
<gene>
    <name evidence="2" type="ORF">V565_221800</name>
</gene>
<evidence type="ECO:0000313" key="3">
    <source>
        <dbReference type="Proteomes" id="UP000027456"/>
    </source>
</evidence>
<dbReference type="HOGENOM" id="CLU_012628_0_0_1"/>
<feature type="coiled-coil region" evidence="1">
    <location>
        <begin position="242"/>
        <end position="305"/>
    </location>
</feature>
<dbReference type="Proteomes" id="UP000027456">
    <property type="component" value="Unassembled WGS sequence"/>
</dbReference>
<dbReference type="EMBL" id="AZST01001311">
    <property type="protein sequence ID" value="KEP46044.1"/>
    <property type="molecule type" value="Genomic_DNA"/>
</dbReference>
<sequence>MSSWLKRTYNNMQQSLAPNEQSLVEPTSLSTNTFDHAINPPRTIYILFVGRFGCGKTELINIWSGSGHYHSGHGEIYSLINSTSFDVPNWTDIDVHTEIARLLSQYTSRNEQISGIIYCHPLMETLSSGATQRNLRALIELFLGRQEMHRLTILVLPSSATDTKAEKVVEWISNHTTSFDEAVIGGAVVAAGGWTKHDMAKHLQRYCSMAPFCPPVCQPIAGHGTQQQLVEKALGYYGRQTIESYAQSLQQLTQDKEALEAQVTRYQTKARQADSQHSAISRTPREDEYERLRRAERDYASLRSQVQLQIGYEQGAIVQNLKEINDMIEHLGDSISEYLVDTYGERAFNKGAAGATILDARDLHGLRAWLRQHQGQMSLYPSPENYPNKHLSVDNFLIFLVRSRLCNILNDKVFKPFHPFIEPTENLRLTEYYEKIQKQEQQYTAGKWRSITFQMLCTTLRRTEEEQMEAIAQEFMDNFLEPLAKYLFGLAEISLEECHFDDLRRVIKKAWEWTSRLKTEVIMLGDFYPTMCVPGLFDSASAMEFEVSSRRSRPKLALCTLGFGLVSRQAKGGGQSPSETIILKTSVLADSYYIST</sequence>
<reference evidence="2 3" key="1">
    <citation type="submission" date="2013-12" db="EMBL/GenBank/DDBJ databases">
        <authorList>
            <person name="Cubeta M."/>
            <person name="Pakala S."/>
            <person name="Fedorova N."/>
            <person name="Thomas E."/>
            <person name="Dean R."/>
            <person name="Jabaji S."/>
            <person name="Neate S."/>
            <person name="Toda T."/>
            <person name="Tavantzis S."/>
            <person name="Vilgalys R."/>
            <person name="Bharathan N."/>
            <person name="Pakala S."/>
            <person name="Losada L.S."/>
            <person name="Zafar N."/>
            <person name="Nierman W."/>
        </authorList>
    </citation>
    <scope>NUCLEOTIDE SEQUENCE [LARGE SCALE GENOMIC DNA]</scope>
    <source>
        <strain evidence="2 3">123E</strain>
    </source>
</reference>
<dbReference type="STRING" id="1423351.A0A074RGZ4"/>
<keyword evidence="3" id="KW-1185">Reference proteome</keyword>
<proteinExistence type="predicted"/>
<protein>
    <submittedName>
        <fullName evidence="2">Putative AIG1 domain protein</fullName>
    </submittedName>
</protein>
<organism evidence="2 3">
    <name type="scientific">Rhizoctonia solani 123E</name>
    <dbReference type="NCBI Taxonomy" id="1423351"/>
    <lineage>
        <taxon>Eukaryota</taxon>
        <taxon>Fungi</taxon>
        <taxon>Dikarya</taxon>
        <taxon>Basidiomycota</taxon>
        <taxon>Agaricomycotina</taxon>
        <taxon>Agaricomycetes</taxon>
        <taxon>Cantharellales</taxon>
        <taxon>Ceratobasidiaceae</taxon>
        <taxon>Rhizoctonia</taxon>
    </lineage>
</organism>
<evidence type="ECO:0000313" key="2">
    <source>
        <dbReference type="EMBL" id="KEP46044.1"/>
    </source>
</evidence>
<dbReference type="InterPro" id="IPR027417">
    <property type="entry name" value="P-loop_NTPase"/>
</dbReference>
<comment type="caution">
    <text evidence="2">The sequence shown here is derived from an EMBL/GenBank/DDBJ whole genome shotgun (WGS) entry which is preliminary data.</text>
</comment>